<accession>A0A6C0FDD4</accession>
<dbReference type="EMBL" id="MN738790">
    <property type="protein sequence ID" value="QHT37195.1"/>
    <property type="molecule type" value="Genomic_DNA"/>
</dbReference>
<sequence>MDIYENVKGYFEKRVNINLANRRIAEELKIKRKAVKWAMLTLRKEKAIRKVKGREVGTGKSKVGVYCYNNM</sequence>
<protein>
    <submittedName>
        <fullName evidence="1">Uncharacterized protein</fullName>
    </submittedName>
</protein>
<dbReference type="AlphaFoldDB" id="A0A6C0FDD4"/>
<evidence type="ECO:0000313" key="1">
    <source>
        <dbReference type="EMBL" id="QHT37195.1"/>
    </source>
</evidence>
<proteinExistence type="predicted"/>
<reference evidence="1" key="1">
    <citation type="journal article" date="2020" name="Nature">
        <title>Giant virus diversity and host interactions through global metagenomics.</title>
        <authorList>
            <person name="Schulz F."/>
            <person name="Roux S."/>
            <person name="Paez-Espino D."/>
            <person name="Jungbluth S."/>
            <person name="Walsh D.A."/>
            <person name="Denef V.J."/>
            <person name="McMahon K.D."/>
            <person name="Konstantinidis K.T."/>
            <person name="Eloe-Fadrosh E.A."/>
            <person name="Kyrpides N.C."/>
            <person name="Woyke T."/>
        </authorList>
    </citation>
    <scope>NUCLEOTIDE SEQUENCE</scope>
    <source>
        <strain evidence="1">GVMAG-S-ERX555967-131</strain>
    </source>
</reference>
<organism evidence="1">
    <name type="scientific">viral metagenome</name>
    <dbReference type="NCBI Taxonomy" id="1070528"/>
    <lineage>
        <taxon>unclassified sequences</taxon>
        <taxon>metagenomes</taxon>
        <taxon>organismal metagenomes</taxon>
    </lineage>
</organism>
<name>A0A6C0FDD4_9ZZZZ</name>